<dbReference type="Proteomes" id="UP000234681">
    <property type="component" value="Chromosome 7"/>
</dbReference>
<accession>A6HQZ0</accession>
<organism evidence="1 2">
    <name type="scientific">Rattus norvegicus</name>
    <name type="common">Rat</name>
    <dbReference type="NCBI Taxonomy" id="10116"/>
    <lineage>
        <taxon>Eukaryota</taxon>
        <taxon>Metazoa</taxon>
        <taxon>Chordata</taxon>
        <taxon>Craniata</taxon>
        <taxon>Vertebrata</taxon>
        <taxon>Euteleostomi</taxon>
        <taxon>Mammalia</taxon>
        <taxon>Eutheria</taxon>
        <taxon>Euarchontoglires</taxon>
        <taxon>Glires</taxon>
        <taxon>Rodentia</taxon>
        <taxon>Myomorpha</taxon>
        <taxon>Muroidea</taxon>
        <taxon>Muridae</taxon>
        <taxon>Murinae</taxon>
        <taxon>Rattus</taxon>
    </lineage>
</organism>
<dbReference type="AlphaFoldDB" id="A6HQZ0"/>
<sequence>MPTELLHVDSKMSLYSLTNYLPSTFSKSMIV</sequence>
<protein>
    <submittedName>
        <fullName evidence="1">RCG59481</fullName>
    </submittedName>
</protein>
<gene>
    <name evidence="1" type="ORF">rCG_59481</name>
</gene>
<evidence type="ECO:0000313" key="2">
    <source>
        <dbReference type="Proteomes" id="UP000234681"/>
    </source>
</evidence>
<proteinExistence type="predicted"/>
<name>A6HQZ0_RAT</name>
<evidence type="ECO:0000313" key="1">
    <source>
        <dbReference type="EMBL" id="EDM16432.1"/>
    </source>
</evidence>
<reference evidence="1 2" key="1">
    <citation type="submission" date="2005-09" db="EMBL/GenBank/DDBJ databases">
        <authorList>
            <person name="Mural R.J."/>
            <person name="Li P.W."/>
            <person name="Adams M.D."/>
            <person name="Amanatides P.G."/>
            <person name="Baden-Tillson H."/>
            <person name="Barnstead M."/>
            <person name="Chin S.H."/>
            <person name="Dew I."/>
            <person name="Evans C.A."/>
            <person name="Ferriera S."/>
            <person name="Flanigan M."/>
            <person name="Fosler C."/>
            <person name="Glodek A."/>
            <person name="Gu Z."/>
            <person name="Holt R.A."/>
            <person name="Jennings D."/>
            <person name="Kraft C.L."/>
            <person name="Lu F."/>
            <person name="Nguyen T."/>
            <person name="Nusskern D.R."/>
            <person name="Pfannkoch C.M."/>
            <person name="Sitter C."/>
            <person name="Sutton G.G."/>
            <person name="Venter J.C."/>
            <person name="Wang Z."/>
            <person name="Woodage T."/>
            <person name="Zheng X.H."/>
            <person name="Zhong F."/>
        </authorList>
    </citation>
    <scope>NUCLEOTIDE SEQUENCE [LARGE SCALE GENOMIC DNA]</scope>
    <source>
        <strain>BN</strain>
        <strain evidence="2">Sprague-Dawley</strain>
    </source>
</reference>
<dbReference type="EMBL" id="CH473950">
    <property type="protein sequence ID" value="EDM16432.1"/>
    <property type="molecule type" value="Genomic_DNA"/>
</dbReference>